<dbReference type="Gene3D" id="1.10.340.70">
    <property type="match status" value="1"/>
</dbReference>
<dbReference type="Pfam" id="PF17921">
    <property type="entry name" value="Integrase_H2C2"/>
    <property type="match status" value="1"/>
</dbReference>
<feature type="region of interest" description="Disordered" evidence="1">
    <location>
        <begin position="1"/>
        <end position="28"/>
    </location>
</feature>
<evidence type="ECO:0000313" key="3">
    <source>
        <dbReference type="EMBL" id="KAF4753614.1"/>
    </source>
</evidence>
<dbReference type="EMBL" id="JABANO010005377">
    <property type="protein sequence ID" value="KAF4753614.1"/>
    <property type="molecule type" value="Genomic_DNA"/>
</dbReference>
<sequence length="354" mass="38824">MAPAAAPTVAAASSSSSSSSRGSGAPKLDNAPVDLAAWRRSMRRELLDILHDHVQGAKTMYLDPSISPELSLLVEVDDLKSHGVDLWRKLDADSAGDAAAAQDSKQIIFMVHAQSSDTLAMIDLVAEKILADESDPCLRRQDGTVPTLPTKDSVRRAVVASKPFVYEPEDEESPPVHQTSTSTVTSDFKEPIIKMDLMAIDVDNYFNAEDIRRLQESDPKILAIKQTLVATPDNEVQKSLRQYHINGENLLYYSGVSSITEDNQRVLTPVPVLPRCGEVATMLKNLHEKLGHCGAPKLLSVIRPVYYVPKVRAMVRRLLHGCGICQRIRKAKAVRRALGAVKPPGLYFSPGTLW</sequence>
<evidence type="ECO:0000259" key="2">
    <source>
        <dbReference type="Pfam" id="PF17921"/>
    </source>
</evidence>
<dbReference type="InterPro" id="IPR043154">
    <property type="entry name" value="Sec-1-like_dom1"/>
</dbReference>
<dbReference type="Gene3D" id="3.40.50.2060">
    <property type="match status" value="1"/>
</dbReference>
<feature type="compositionally biased region" description="Low complexity" evidence="1">
    <location>
        <begin position="1"/>
        <end position="26"/>
    </location>
</feature>
<accession>A0A7J6U791</accession>
<organism evidence="3 4">
    <name type="scientific">Perkinsus olseni</name>
    <name type="common">Perkinsus atlanticus</name>
    <dbReference type="NCBI Taxonomy" id="32597"/>
    <lineage>
        <taxon>Eukaryota</taxon>
        <taxon>Sar</taxon>
        <taxon>Alveolata</taxon>
        <taxon>Perkinsozoa</taxon>
        <taxon>Perkinsea</taxon>
        <taxon>Perkinsida</taxon>
        <taxon>Perkinsidae</taxon>
        <taxon>Perkinsus</taxon>
    </lineage>
</organism>
<keyword evidence="4" id="KW-1185">Reference proteome</keyword>
<name>A0A7J6U791_PEROL</name>
<evidence type="ECO:0000313" key="4">
    <source>
        <dbReference type="Proteomes" id="UP000553632"/>
    </source>
</evidence>
<evidence type="ECO:0000256" key="1">
    <source>
        <dbReference type="SAM" id="MobiDB-lite"/>
    </source>
</evidence>
<dbReference type="AlphaFoldDB" id="A0A7J6U791"/>
<dbReference type="InterPro" id="IPR041588">
    <property type="entry name" value="Integrase_H2C2"/>
</dbReference>
<comment type="caution">
    <text evidence="3">The sequence shown here is derived from an EMBL/GenBank/DDBJ whole genome shotgun (WGS) entry which is preliminary data.</text>
</comment>
<dbReference type="InterPro" id="IPR036045">
    <property type="entry name" value="Sec1-like_sf"/>
</dbReference>
<reference evidence="3 4" key="1">
    <citation type="submission" date="2020-04" db="EMBL/GenBank/DDBJ databases">
        <title>Perkinsus olseni comparative genomics.</title>
        <authorList>
            <person name="Bogema D.R."/>
        </authorList>
    </citation>
    <scope>NUCLEOTIDE SEQUENCE [LARGE SCALE GENOMIC DNA]</scope>
    <source>
        <strain evidence="3 4">ATCC PRA-207</strain>
    </source>
</reference>
<gene>
    <name evidence="3" type="primary">VPS33B_5</name>
    <name evidence="3" type="ORF">FOZ63_022602</name>
</gene>
<feature type="non-terminal residue" evidence="3">
    <location>
        <position position="1"/>
    </location>
</feature>
<protein>
    <submittedName>
        <fullName evidence="3">Vacuolar protein sorting-associated protein 33B</fullName>
    </submittedName>
</protein>
<proteinExistence type="predicted"/>
<dbReference type="SUPFAM" id="SSF56815">
    <property type="entry name" value="Sec1/munc18-like (SM) proteins"/>
    <property type="match status" value="1"/>
</dbReference>
<dbReference type="Proteomes" id="UP000553632">
    <property type="component" value="Unassembled WGS sequence"/>
</dbReference>
<feature type="domain" description="Integrase zinc-binding" evidence="2">
    <location>
        <begin position="280"/>
        <end position="329"/>
    </location>
</feature>